<feature type="transmembrane region" description="Helical" evidence="19">
    <location>
        <begin position="140"/>
        <end position="166"/>
    </location>
</feature>
<evidence type="ECO:0000256" key="15">
    <source>
        <dbReference type="ARBA" id="ARBA00023128"/>
    </source>
</evidence>
<evidence type="ECO:0000256" key="14">
    <source>
        <dbReference type="ARBA" id="ARBA00023075"/>
    </source>
</evidence>
<sequence>MITLMCYFIMFILILLFSISSSFIFCWMLMESSTLVFLSLICLQNMNQKFMAISSYFLIQVFSSSIFLLSMSMMYNMTLYSMIGTFFYNVSLSMKIGLFPFFKWVINLVYSMNWMSIGLLSTYQKFMPMMMLSLNFWHNYYLIISFFSMLMSMYYSLGLYSVKLIFSYSILSHSSWNTIMLSSMNWWLIYYLLYSLLFMMICLLNYYFNIEDLSDFMYLYNSSKLVLMIYLLNLISLSGMPPFTGFLIKFFLINYFFNVLFYIYLMFFILTSLIHFYLYIRIMLLSFSLFMGKSKHLINYMWNNQLNLNLIYFFTFIVNFFMLFLGLKMII</sequence>
<name>A0A1P8VH85_9HYME</name>
<geneLocation type="mitochondrion" evidence="21"/>
<feature type="transmembrane region" description="Helical" evidence="19">
    <location>
        <begin position="259"/>
        <end position="290"/>
    </location>
</feature>
<comment type="similarity">
    <text evidence="3">Belongs to the complex I subunit 2 family.</text>
</comment>
<keyword evidence="8 19" id="KW-0812">Transmembrane</keyword>
<dbReference type="InterPro" id="IPR001750">
    <property type="entry name" value="ND/Mrp_TM"/>
</dbReference>
<keyword evidence="9" id="KW-0999">Mitochondrion inner membrane</keyword>
<feature type="transmembrane region" description="Helical" evidence="19">
    <location>
        <begin position="228"/>
        <end position="252"/>
    </location>
</feature>
<dbReference type="AlphaFoldDB" id="A0A1P8VH85"/>
<keyword evidence="13" id="KW-0520">NAD</keyword>
<feature type="transmembrane region" description="Helical" evidence="19">
    <location>
        <begin position="187"/>
        <end position="208"/>
    </location>
</feature>
<evidence type="ECO:0000256" key="6">
    <source>
        <dbReference type="ARBA" id="ARBA00022448"/>
    </source>
</evidence>
<evidence type="ECO:0000256" key="10">
    <source>
        <dbReference type="ARBA" id="ARBA00022967"/>
    </source>
</evidence>
<evidence type="ECO:0000256" key="9">
    <source>
        <dbReference type="ARBA" id="ARBA00022792"/>
    </source>
</evidence>
<keyword evidence="10" id="KW-1278">Translocase</keyword>
<proteinExistence type="inferred from homology"/>
<keyword evidence="16 19" id="KW-0472">Membrane</keyword>
<feature type="transmembrane region" description="Helical" evidence="19">
    <location>
        <begin position="310"/>
        <end position="327"/>
    </location>
</feature>
<comment type="function">
    <text evidence="1">Core subunit of the mitochondrial membrane respiratory chain NADH dehydrogenase (Complex I) that is believed to belong to the minimal assembly required for catalysis. Complex I functions in the transfer of electrons from NADH to the respiratory chain. The immediate electron acceptor for the enzyme is believed to be ubiquinone.</text>
</comment>
<gene>
    <name evidence="21" type="primary">nad2</name>
</gene>
<evidence type="ECO:0000256" key="2">
    <source>
        <dbReference type="ARBA" id="ARBA00004448"/>
    </source>
</evidence>
<keyword evidence="11" id="KW-0249">Electron transport</keyword>
<feature type="transmembrane region" description="Helical" evidence="19">
    <location>
        <begin position="50"/>
        <end position="75"/>
    </location>
</feature>
<evidence type="ECO:0000256" key="19">
    <source>
        <dbReference type="SAM" id="Phobius"/>
    </source>
</evidence>
<feature type="transmembrane region" description="Helical" evidence="19">
    <location>
        <begin position="7"/>
        <end position="30"/>
    </location>
</feature>
<dbReference type="EC" id="7.1.1.2" evidence="4"/>
<dbReference type="GO" id="GO:0005743">
    <property type="term" value="C:mitochondrial inner membrane"/>
    <property type="evidence" value="ECO:0007669"/>
    <property type="project" value="UniProtKB-SubCell"/>
</dbReference>
<evidence type="ECO:0000313" key="21">
    <source>
        <dbReference type="EMBL" id="APZ75599.1"/>
    </source>
</evidence>
<feature type="domain" description="NADH:quinone oxidoreductase/Mrp antiporter transmembrane" evidence="20">
    <location>
        <begin position="21"/>
        <end position="274"/>
    </location>
</feature>
<evidence type="ECO:0000256" key="17">
    <source>
        <dbReference type="ARBA" id="ARBA00031028"/>
    </source>
</evidence>
<comment type="subcellular location">
    <subcellularLocation>
        <location evidence="2">Mitochondrion inner membrane</location>
        <topology evidence="2">Multi-pass membrane protein</topology>
    </subcellularLocation>
</comment>
<protein>
    <recommendedName>
        <fullName evidence="5">NADH-ubiquinone oxidoreductase chain 2</fullName>
        <ecNumber evidence="4">7.1.1.2</ecNumber>
    </recommendedName>
    <alternativeName>
        <fullName evidence="17">NADH dehydrogenase subunit 2</fullName>
    </alternativeName>
</protein>
<keyword evidence="14" id="KW-0830">Ubiquinone</keyword>
<evidence type="ECO:0000256" key="18">
    <source>
        <dbReference type="ARBA" id="ARBA00049551"/>
    </source>
</evidence>
<keyword evidence="12 19" id="KW-1133">Transmembrane helix</keyword>
<dbReference type="InterPro" id="IPR050175">
    <property type="entry name" value="Complex_I_Subunit_2"/>
</dbReference>
<evidence type="ECO:0000256" key="16">
    <source>
        <dbReference type="ARBA" id="ARBA00023136"/>
    </source>
</evidence>
<keyword evidence="15 21" id="KW-0496">Mitochondrion</keyword>
<dbReference type="GO" id="GO:0008137">
    <property type="term" value="F:NADH dehydrogenase (ubiquinone) activity"/>
    <property type="evidence" value="ECO:0007669"/>
    <property type="project" value="UniProtKB-EC"/>
</dbReference>
<keyword evidence="6" id="KW-0813">Transport</keyword>
<dbReference type="EMBL" id="KX584357">
    <property type="protein sequence ID" value="APZ75599.1"/>
    <property type="molecule type" value="Genomic_DNA"/>
</dbReference>
<evidence type="ECO:0000256" key="4">
    <source>
        <dbReference type="ARBA" id="ARBA00012944"/>
    </source>
</evidence>
<accession>A0A1P8VH85</accession>
<evidence type="ECO:0000256" key="1">
    <source>
        <dbReference type="ARBA" id="ARBA00003257"/>
    </source>
</evidence>
<evidence type="ECO:0000259" key="20">
    <source>
        <dbReference type="Pfam" id="PF00361"/>
    </source>
</evidence>
<dbReference type="PANTHER" id="PTHR46552">
    <property type="entry name" value="NADH-UBIQUINONE OXIDOREDUCTASE CHAIN 2"/>
    <property type="match status" value="1"/>
</dbReference>
<feature type="transmembrane region" description="Helical" evidence="19">
    <location>
        <begin position="96"/>
        <end position="120"/>
    </location>
</feature>
<reference evidence="21" key="1">
    <citation type="journal article" date="2016" name="Int. J. Mol. Sci.">
        <title>Next-Generation Sequencing of Two Mitochondrial Genomes from Family Pompilidae (Hymenoptera: Vespoidea) Reveal Novel Patterns of Gene Arrangement.</title>
        <authorList>
            <person name="Chen P.Y."/>
            <person name="Zheng B.Y."/>
            <person name="Liu J.X."/>
            <person name="Wei S.J."/>
        </authorList>
    </citation>
    <scope>NUCLEOTIDE SEQUENCE</scope>
</reference>
<evidence type="ECO:0000256" key="7">
    <source>
        <dbReference type="ARBA" id="ARBA00022660"/>
    </source>
</evidence>
<dbReference type="PANTHER" id="PTHR46552:SF1">
    <property type="entry name" value="NADH-UBIQUINONE OXIDOREDUCTASE CHAIN 2"/>
    <property type="match status" value="1"/>
</dbReference>
<evidence type="ECO:0000256" key="11">
    <source>
        <dbReference type="ARBA" id="ARBA00022982"/>
    </source>
</evidence>
<keyword evidence="7" id="KW-0679">Respiratory chain</keyword>
<comment type="catalytic activity">
    <reaction evidence="18">
        <text>a ubiquinone + NADH + 5 H(+)(in) = a ubiquinol + NAD(+) + 4 H(+)(out)</text>
        <dbReference type="Rhea" id="RHEA:29091"/>
        <dbReference type="Rhea" id="RHEA-COMP:9565"/>
        <dbReference type="Rhea" id="RHEA-COMP:9566"/>
        <dbReference type="ChEBI" id="CHEBI:15378"/>
        <dbReference type="ChEBI" id="CHEBI:16389"/>
        <dbReference type="ChEBI" id="CHEBI:17976"/>
        <dbReference type="ChEBI" id="CHEBI:57540"/>
        <dbReference type="ChEBI" id="CHEBI:57945"/>
        <dbReference type="EC" id="7.1.1.2"/>
    </reaction>
</comment>
<evidence type="ECO:0000256" key="8">
    <source>
        <dbReference type="ARBA" id="ARBA00022692"/>
    </source>
</evidence>
<evidence type="ECO:0000256" key="5">
    <source>
        <dbReference type="ARBA" id="ARBA00021008"/>
    </source>
</evidence>
<evidence type="ECO:0000256" key="13">
    <source>
        <dbReference type="ARBA" id="ARBA00023027"/>
    </source>
</evidence>
<dbReference type="Pfam" id="PF00361">
    <property type="entry name" value="Proton_antipo_M"/>
    <property type="match status" value="1"/>
</dbReference>
<evidence type="ECO:0000256" key="3">
    <source>
        <dbReference type="ARBA" id="ARBA00007012"/>
    </source>
</evidence>
<dbReference type="GO" id="GO:0006120">
    <property type="term" value="P:mitochondrial electron transport, NADH to ubiquinone"/>
    <property type="evidence" value="ECO:0007669"/>
    <property type="project" value="TreeGrafter"/>
</dbReference>
<organism evidence="21">
    <name type="scientific">Auplopus sp. SJW-2017</name>
    <dbReference type="NCBI Taxonomy" id="1940101"/>
    <lineage>
        <taxon>Eukaryota</taxon>
        <taxon>Metazoa</taxon>
        <taxon>Ecdysozoa</taxon>
        <taxon>Arthropoda</taxon>
        <taxon>Hexapoda</taxon>
        <taxon>Insecta</taxon>
        <taxon>Pterygota</taxon>
        <taxon>Neoptera</taxon>
        <taxon>Endopterygota</taxon>
        <taxon>Hymenoptera</taxon>
        <taxon>Apocrita</taxon>
        <taxon>Aculeata</taxon>
        <taxon>Pompiloidea</taxon>
        <taxon>Pompilidae</taxon>
        <taxon>Pepsinae</taxon>
        <taxon>Auplopus</taxon>
    </lineage>
</organism>
<evidence type="ECO:0000256" key="12">
    <source>
        <dbReference type="ARBA" id="ARBA00022989"/>
    </source>
</evidence>